<dbReference type="EMBL" id="GBXM01046441">
    <property type="protein sequence ID" value="JAH62136.1"/>
    <property type="molecule type" value="Transcribed_RNA"/>
</dbReference>
<organism evidence="1">
    <name type="scientific">Anguilla anguilla</name>
    <name type="common">European freshwater eel</name>
    <name type="synonym">Muraena anguilla</name>
    <dbReference type="NCBI Taxonomy" id="7936"/>
    <lineage>
        <taxon>Eukaryota</taxon>
        <taxon>Metazoa</taxon>
        <taxon>Chordata</taxon>
        <taxon>Craniata</taxon>
        <taxon>Vertebrata</taxon>
        <taxon>Euteleostomi</taxon>
        <taxon>Actinopterygii</taxon>
        <taxon>Neopterygii</taxon>
        <taxon>Teleostei</taxon>
        <taxon>Anguilliformes</taxon>
        <taxon>Anguillidae</taxon>
        <taxon>Anguilla</taxon>
    </lineage>
</organism>
<protein>
    <submittedName>
        <fullName evidence="1">Uncharacterized protein</fullName>
    </submittedName>
</protein>
<reference evidence="1" key="1">
    <citation type="submission" date="2014-11" db="EMBL/GenBank/DDBJ databases">
        <authorList>
            <person name="Amaro Gonzalez C."/>
        </authorList>
    </citation>
    <scope>NUCLEOTIDE SEQUENCE</scope>
</reference>
<evidence type="ECO:0000313" key="1">
    <source>
        <dbReference type="EMBL" id="JAH62136.1"/>
    </source>
</evidence>
<reference evidence="1" key="2">
    <citation type="journal article" date="2015" name="Fish Shellfish Immunol.">
        <title>Early steps in the European eel (Anguilla anguilla)-Vibrio vulnificus interaction in the gills: Role of the RtxA13 toxin.</title>
        <authorList>
            <person name="Callol A."/>
            <person name="Pajuelo D."/>
            <person name="Ebbesson L."/>
            <person name="Teles M."/>
            <person name="MacKenzie S."/>
            <person name="Amaro C."/>
        </authorList>
    </citation>
    <scope>NUCLEOTIDE SEQUENCE</scope>
</reference>
<accession>A0A0E9U8G4</accession>
<proteinExistence type="predicted"/>
<sequence>MELLGTERLRVQFPGGCCFSKVLNLNCFSIYLAV</sequence>
<name>A0A0E9U8G4_ANGAN</name>
<dbReference type="AlphaFoldDB" id="A0A0E9U8G4"/>